<dbReference type="AlphaFoldDB" id="A0A183IX53"/>
<evidence type="ECO:0000313" key="1">
    <source>
        <dbReference type="EMBL" id="VDP15782.1"/>
    </source>
</evidence>
<dbReference type="EMBL" id="UZAM01011360">
    <property type="protein sequence ID" value="VDP15782.1"/>
    <property type="molecule type" value="Genomic_DNA"/>
</dbReference>
<dbReference type="WBParaSite" id="SBAD_0000850701-mRNA-1">
    <property type="protein sequence ID" value="SBAD_0000850701-mRNA-1"/>
    <property type="gene ID" value="SBAD_0000850701"/>
</dbReference>
<proteinExistence type="predicted"/>
<reference evidence="1 2" key="2">
    <citation type="submission" date="2018-11" db="EMBL/GenBank/DDBJ databases">
        <authorList>
            <consortium name="Pathogen Informatics"/>
        </authorList>
    </citation>
    <scope>NUCLEOTIDE SEQUENCE [LARGE SCALE GENOMIC DNA]</scope>
</reference>
<sequence length="212" mass="22947">MAGGHGEFLVGRQLNDGEKKGEWNADAKHLALRGGEATTSDHCLSVASTEAARCGGGGSNGGGSGWRDMHDTGFDLTELESTPMRSIHSTSNLCLHNAAAKWKERGIGEHTQCLDIAEEQADPRTDARTRRRSLSQFTHYRKCNNAERAAAENESNSPRVPPGKTSICYLLRPSVVVAPQLIRPVHVELHRAIHRGCSRHVTCAAGFSLLEA</sequence>
<protein>
    <submittedName>
        <fullName evidence="1 3">Uncharacterized protein</fullName>
    </submittedName>
</protein>
<dbReference type="Proteomes" id="UP000270296">
    <property type="component" value="Unassembled WGS sequence"/>
</dbReference>
<keyword evidence="2" id="KW-1185">Reference proteome</keyword>
<evidence type="ECO:0000313" key="2">
    <source>
        <dbReference type="Proteomes" id="UP000270296"/>
    </source>
</evidence>
<name>A0A183IX53_9BILA</name>
<accession>A0A183IX53</accession>
<organism evidence="3">
    <name type="scientific">Soboliphyme baturini</name>
    <dbReference type="NCBI Taxonomy" id="241478"/>
    <lineage>
        <taxon>Eukaryota</taxon>
        <taxon>Metazoa</taxon>
        <taxon>Ecdysozoa</taxon>
        <taxon>Nematoda</taxon>
        <taxon>Enoplea</taxon>
        <taxon>Dorylaimia</taxon>
        <taxon>Dioctophymatida</taxon>
        <taxon>Dioctophymatoidea</taxon>
        <taxon>Soboliphymatidae</taxon>
        <taxon>Soboliphyme</taxon>
    </lineage>
</organism>
<evidence type="ECO:0000313" key="3">
    <source>
        <dbReference type="WBParaSite" id="SBAD_0000850701-mRNA-1"/>
    </source>
</evidence>
<reference evidence="3" key="1">
    <citation type="submission" date="2016-06" db="UniProtKB">
        <authorList>
            <consortium name="WormBaseParasite"/>
        </authorList>
    </citation>
    <scope>IDENTIFICATION</scope>
</reference>
<gene>
    <name evidence="1" type="ORF">SBAD_LOCUS8200</name>
</gene>